<reference evidence="3" key="1">
    <citation type="journal article" date="2018" name="Front. Microbiol.">
        <title>Genome-Based Analysis Reveals the Taxonomy and Diversity of the Family Idiomarinaceae.</title>
        <authorList>
            <person name="Liu Y."/>
            <person name="Lai Q."/>
            <person name="Shao Z."/>
        </authorList>
    </citation>
    <scope>NUCLEOTIDE SEQUENCE [LARGE SCALE GENOMIC DNA]</scope>
    <source>
        <strain evidence="3">SN-14</strain>
    </source>
</reference>
<evidence type="ECO:0000313" key="3">
    <source>
        <dbReference type="Proteomes" id="UP000286680"/>
    </source>
</evidence>
<dbReference type="Gene3D" id="1.20.1270.340">
    <property type="match status" value="1"/>
</dbReference>
<evidence type="ECO:0000313" key="2">
    <source>
        <dbReference type="EMBL" id="RUO39988.1"/>
    </source>
</evidence>
<dbReference type="EMBL" id="PIPS01000005">
    <property type="protein sequence ID" value="RUO39988.1"/>
    <property type="molecule type" value="Genomic_DNA"/>
</dbReference>
<feature type="coiled-coil region" evidence="1">
    <location>
        <begin position="1"/>
        <end position="28"/>
    </location>
</feature>
<evidence type="ECO:0000256" key="1">
    <source>
        <dbReference type="SAM" id="Coils"/>
    </source>
</evidence>
<dbReference type="AlphaFoldDB" id="A0AA94JD42"/>
<dbReference type="Pfam" id="PF07445">
    <property type="entry name" value="PriC"/>
    <property type="match status" value="1"/>
</dbReference>
<dbReference type="Proteomes" id="UP000286680">
    <property type="component" value="Unassembled WGS sequence"/>
</dbReference>
<dbReference type="RefSeq" id="WP_126820464.1">
    <property type="nucleotide sequence ID" value="NZ_PIPS01000005.1"/>
</dbReference>
<feature type="coiled-coil region" evidence="1">
    <location>
        <begin position="140"/>
        <end position="167"/>
    </location>
</feature>
<protein>
    <submittedName>
        <fullName evidence="2">Primosomal replication protein C</fullName>
    </submittedName>
</protein>
<name>A0AA94JD42_9GAMM</name>
<accession>A0AA94JD42</accession>
<comment type="caution">
    <text evidence="2">The sequence shown here is derived from an EMBL/GenBank/DDBJ whole genome shotgun (WGS) entry which is preliminary data.</text>
</comment>
<dbReference type="InterPro" id="IPR038338">
    <property type="entry name" value="PriC_sf"/>
</dbReference>
<sequence>MQQLSNILQNLMQQAEQLDADNRRRHKQLSEQWFAHSLFKCRSNLAVDYVAETQRLATQLEHSNNEHIRTFIAEQISQQLTALSTALRGNQLPLEKRDSRLRQQSRIAALHQKLVTYRGYEQRLLDNVKACRDRHDTLAAQQQEKRLNRCQQAIQALEQDIQRLEEGR</sequence>
<organism evidence="2 3">
    <name type="scientific">Idiomarina aquatica</name>
    <dbReference type="NCBI Taxonomy" id="1327752"/>
    <lineage>
        <taxon>Bacteria</taxon>
        <taxon>Pseudomonadati</taxon>
        <taxon>Pseudomonadota</taxon>
        <taxon>Gammaproteobacteria</taxon>
        <taxon>Alteromonadales</taxon>
        <taxon>Idiomarinaceae</taxon>
        <taxon>Idiomarina</taxon>
    </lineage>
</organism>
<gene>
    <name evidence="2" type="ORF">CWE23_13050</name>
</gene>
<proteinExistence type="predicted"/>
<dbReference type="InterPro" id="IPR010890">
    <property type="entry name" value="PriC"/>
</dbReference>
<keyword evidence="3" id="KW-1185">Reference proteome</keyword>
<keyword evidence="1" id="KW-0175">Coiled coil</keyword>